<dbReference type="GO" id="GO:0015483">
    <property type="term" value="F:long-chain fatty acid transporting porin activity"/>
    <property type="evidence" value="ECO:0007669"/>
    <property type="project" value="TreeGrafter"/>
</dbReference>
<dbReference type="Gene3D" id="2.40.160.60">
    <property type="entry name" value="Outer membrane protein transport protein (OMPP1/FadL/TodX)"/>
    <property type="match status" value="1"/>
</dbReference>
<dbReference type="SUPFAM" id="SSF56935">
    <property type="entry name" value="Porins"/>
    <property type="match status" value="1"/>
</dbReference>
<reference evidence="8" key="1">
    <citation type="submission" date="2024-07" db="EMBL/GenBank/DDBJ databases">
        <title>Complete genome sequence of Prevotella sp. YM-2024 GTC17253.</title>
        <authorList>
            <person name="Hayashi M."/>
            <person name="Muto Y."/>
            <person name="Tanaka K."/>
            <person name="Niwa H."/>
        </authorList>
    </citation>
    <scope>NUCLEOTIDE SEQUENCE</scope>
    <source>
        <strain evidence="8">GTC17253</strain>
    </source>
</reference>
<name>A0AB33INY8_9BACT</name>
<proteinExistence type="inferred from homology"/>
<evidence type="ECO:0000256" key="7">
    <source>
        <dbReference type="ARBA" id="ARBA00023237"/>
    </source>
</evidence>
<keyword evidence="3" id="KW-1134">Transmembrane beta strand</keyword>
<gene>
    <name evidence="8" type="ORF">GTC17253_13240</name>
</gene>
<comment type="similarity">
    <text evidence="2">Belongs to the OmpP1/FadL family.</text>
</comment>
<evidence type="ECO:0000256" key="1">
    <source>
        <dbReference type="ARBA" id="ARBA00004571"/>
    </source>
</evidence>
<dbReference type="AlphaFoldDB" id="A0AB33INY8"/>
<dbReference type="PANTHER" id="PTHR35093">
    <property type="entry name" value="OUTER MEMBRANE PROTEIN NMB0088-RELATED"/>
    <property type="match status" value="1"/>
</dbReference>
<dbReference type="GO" id="GO:0009279">
    <property type="term" value="C:cell outer membrane"/>
    <property type="evidence" value="ECO:0007669"/>
    <property type="project" value="UniProtKB-SubCell"/>
</dbReference>
<dbReference type="EMBL" id="AP035785">
    <property type="protein sequence ID" value="BFO71358.1"/>
    <property type="molecule type" value="Genomic_DNA"/>
</dbReference>
<dbReference type="PANTHER" id="PTHR35093:SF8">
    <property type="entry name" value="OUTER MEMBRANE PROTEIN NMB0088-RELATED"/>
    <property type="match status" value="1"/>
</dbReference>
<evidence type="ECO:0000256" key="5">
    <source>
        <dbReference type="ARBA" id="ARBA00022729"/>
    </source>
</evidence>
<evidence type="ECO:0000256" key="3">
    <source>
        <dbReference type="ARBA" id="ARBA00022452"/>
    </source>
</evidence>
<evidence type="ECO:0000256" key="6">
    <source>
        <dbReference type="ARBA" id="ARBA00023136"/>
    </source>
</evidence>
<organism evidence="8">
    <name type="scientific">Prevotella sp. GTC17253</name>
    <dbReference type="NCBI Taxonomy" id="3236793"/>
    <lineage>
        <taxon>Bacteria</taxon>
        <taxon>Pseudomonadati</taxon>
        <taxon>Bacteroidota</taxon>
        <taxon>Bacteroidia</taxon>
        <taxon>Bacteroidales</taxon>
        <taxon>Prevotellaceae</taxon>
        <taxon>Prevotella</taxon>
    </lineage>
</organism>
<evidence type="ECO:0000256" key="4">
    <source>
        <dbReference type="ARBA" id="ARBA00022692"/>
    </source>
</evidence>
<evidence type="ECO:0000256" key="2">
    <source>
        <dbReference type="ARBA" id="ARBA00008163"/>
    </source>
</evidence>
<protein>
    <submittedName>
        <fullName evidence="8">Membrane protein</fullName>
    </submittedName>
</protein>
<keyword evidence="4" id="KW-0812">Transmembrane</keyword>
<keyword evidence="7" id="KW-0998">Cell outer membrane</keyword>
<keyword evidence="5" id="KW-0732">Signal</keyword>
<evidence type="ECO:0000313" key="8">
    <source>
        <dbReference type="EMBL" id="BFO71358.1"/>
    </source>
</evidence>
<keyword evidence="6" id="KW-0472">Membrane</keyword>
<accession>A0AB33INY8</accession>
<sequence length="534" mass="57709">MTNTNQSVAFLRNPARNAAIGIDGTYFNPAGVAFLNDGWHLSINLQNAHQTRSVTSSFNAFAYGAKNEGKTTKTFKGVADAPILPSLQAAYNKGKWSFQFNFAVTGGGGKAEFSQGLGSFESSVAMLPLLSGHLDALTTKLGLGALGLPTIEQYDMDTYMRGRQYYFGFTLGTAYKINDNLSVYGGLRLLYGNSNYYGYVKNIKVRTAGSTEFVNAPTTFTAQSAAAFEAAGKYAAAAELYAKSGNTAAASAAAASAKEYKIKGASLGALGIATQDVALNCDQTGWGIAPILGIDYKTGDFNFAAKYEFKTRMRLKNKSANSESAKNLAQLAKFADGNTVEEDTPGLLSVGAQWSVIPTLRLNAGWHHYFDKNAHLYNNKQKLLGGDTNEYLFGAEYDINKTFTVSGGTQLTRYQMTDAYMEDISFNVNSYSFGFGVGIHLNKKMTLNLAYFQTNYQHYKRNTNNYNNLSNMAGGIVGKLGGALGMDETKVKAALQTTQALLTTPQSNGQSLLYGTDSFTRTNRVFGIGLDIDF</sequence>
<comment type="subcellular location">
    <subcellularLocation>
        <location evidence="1">Cell outer membrane</location>
        <topology evidence="1">Multi-pass membrane protein</topology>
    </subcellularLocation>
</comment>
<dbReference type="InterPro" id="IPR005017">
    <property type="entry name" value="OMPP1/FadL/TodX"/>
</dbReference>